<comment type="domain">
    <text evidence="12">Contains an N-terminal zinc-binding domain, a central core domain that contains the primase activity, and a C-terminal DnaB-binding domain.</text>
</comment>
<comment type="catalytic activity">
    <reaction evidence="12">
        <text>ssDNA + n NTP = ssDNA/pppN(pN)n-1 hybrid + (n-1) diphosphate.</text>
        <dbReference type="EC" id="2.7.7.101"/>
    </reaction>
</comment>
<keyword evidence="6 12" id="KW-0479">Metal-binding</keyword>
<dbReference type="GO" id="GO:0008270">
    <property type="term" value="F:zinc ion binding"/>
    <property type="evidence" value="ECO:0007669"/>
    <property type="project" value="UniProtKB-UniRule"/>
</dbReference>
<organism evidence="16 18">
    <name type="scientific">Dialister pneumosintes</name>
    <dbReference type="NCBI Taxonomy" id="39950"/>
    <lineage>
        <taxon>Bacteria</taxon>
        <taxon>Bacillati</taxon>
        <taxon>Bacillota</taxon>
        <taxon>Negativicutes</taxon>
        <taxon>Veillonellales</taxon>
        <taxon>Veillonellaceae</taxon>
        <taxon>Dialister</taxon>
    </lineage>
</organism>
<evidence type="ECO:0000256" key="8">
    <source>
        <dbReference type="ARBA" id="ARBA00022833"/>
    </source>
</evidence>
<dbReference type="InterPro" id="IPR013264">
    <property type="entry name" value="DNAG_N"/>
</dbReference>
<dbReference type="GO" id="GO:1990077">
    <property type="term" value="C:primosome complex"/>
    <property type="evidence" value="ECO:0007669"/>
    <property type="project" value="UniProtKB-KW"/>
</dbReference>
<keyword evidence="5 12" id="KW-0235">DNA replication</keyword>
<evidence type="ECO:0000256" key="12">
    <source>
        <dbReference type="HAMAP-Rule" id="MF_00974"/>
    </source>
</evidence>
<dbReference type="STRING" id="39950.BCB69_03350"/>
<dbReference type="SMART" id="SM00400">
    <property type="entry name" value="ZnF_CHCC"/>
    <property type="match status" value="1"/>
</dbReference>
<comment type="function">
    <text evidence="12 13">RNA polymerase that catalyzes the synthesis of short RNA molecules used as primers for DNA polymerase during DNA replication.</text>
</comment>
<gene>
    <name evidence="12" type="primary">dnaG</name>
    <name evidence="16" type="ORF">BCB69_03350</name>
    <name evidence="17" type="ORF">DX915_05990</name>
</gene>
<dbReference type="CDD" id="cd03364">
    <property type="entry name" value="TOPRIM_DnaG_primases"/>
    <property type="match status" value="1"/>
</dbReference>
<name>A0A1B3WDP4_9FIRM</name>
<dbReference type="HAMAP" id="MF_00974">
    <property type="entry name" value="DNA_primase_DnaG"/>
    <property type="match status" value="1"/>
</dbReference>
<dbReference type="FunFam" id="3.40.1360.10:FF:000002">
    <property type="entry name" value="DNA primase"/>
    <property type="match status" value="1"/>
</dbReference>
<keyword evidence="7 12" id="KW-0863">Zinc-finger</keyword>
<dbReference type="EMBL" id="QWKU01000001">
    <property type="protein sequence ID" value="RID95011.1"/>
    <property type="molecule type" value="Genomic_DNA"/>
</dbReference>
<evidence type="ECO:0000256" key="4">
    <source>
        <dbReference type="ARBA" id="ARBA00022695"/>
    </source>
</evidence>
<dbReference type="SMART" id="SM00493">
    <property type="entry name" value="TOPRIM"/>
    <property type="match status" value="1"/>
</dbReference>
<evidence type="ECO:0000256" key="1">
    <source>
        <dbReference type="ARBA" id="ARBA00022478"/>
    </source>
</evidence>
<dbReference type="Pfam" id="PF08275">
    <property type="entry name" value="DNAG_N"/>
    <property type="match status" value="1"/>
</dbReference>
<reference evidence="16" key="1">
    <citation type="submission" date="2016-08" db="EMBL/GenBank/DDBJ databases">
        <authorList>
            <person name="Seilhamer J.J."/>
        </authorList>
    </citation>
    <scope>NUCLEOTIDE SEQUENCE [LARGE SCALE GENOMIC DNA]</scope>
    <source>
        <strain evidence="16">F0677</strain>
    </source>
</reference>
<dbReference type="InterPro" id="IPR050219">
    <property type="entry name" value="DnaG_primase"/>
</dbReference>
<evidence type="ECO:0000256" key="11">
    <source>
        <dbReference type="ARBA" id="ARBA00023163"/>
    </source>
</evidence>
<evidence type="ECO:0000259" key="15">
    <source>
        <dbReference type="PROSITE" id="PS50880"/>
    </source>
</evidence>
<feature type="zinc finger region" description="CHC2-type" evidence="12 14">
    <location>
        <begin position="39"/>
        <end position="63"/>
    </location>
</feature>
<evidence type="ECO:0000256" key="13">
    <source>
        <dbReference type="PIRNR" id="PIRNR002811"/>
    </source>
</evidence>
<dbReference type="NCBIfam" id="TIGR01391">
    <property type="entry name" value="dnaG"/>
    <property type="match status" value="1"/>
</dbReference>
<dbReference type="EMBL" id="CP017037">
    <property type="protein sequence ID" value="AOH39084.1"/>
    <property type="molecule type" value="Genomic_DNA"/>
</dbReference>
<reference evidence="18" key="2">
    <citation type="submission" date="2016-08" db="EMBL/GenBank/DDBJ databases">
        <authorList>
            <person name="Holder M.E."/>
            <person name="Ajami N.J."/>
            <person name="Petrosino J.F."/>
        </authorList>
    </citation>
    <scope>NUCLEOTIDE SEQUENCE [LARGE SCALE GENOMIC DNA]</scope>
    <source>
        <strain evidence="18">F0677</strain>
    </source>
</reference>
<dbReference type="GO" id="GO:0003677">
    <property type="term" value="F:DNA binding"/>
    <property type="evidence" value="ECO:0007669"/>
    <property type="project" value="UniProtKB-KW"/>
</dbReference>
<evidence type="ECO:0000256" key="6">
    <source>
        <dbReference type="ARBA" id="ARBA00022723"/>
    </source>
</evidence>
<dbReference type="Pfam" id="PF13155">
    <property type="entry name" value="Toprim_2"/>
    <property type="match status" value="1"/>
</dbReference>
<dbReference type="FunFam" id="3.90.980.10:FF:000001">
    <property type="entry name" value="DNA primase"/>
    <property type="match status" value="1"/>
</dbReference>
<dbReference type="Proteomes" id="UP000094757">
    <property type="component" value="Chromosome"/>
</dbReference>
<accession>A0A1B3WDP4</accession>
<dbReference type="GO" id="GO:0006269">
    <property type="term" value="P:DNA replication, synthesis of primer"/>
    <property type="evidence" value="ECO:0007669"/>
    <property type="project" value="UniProtKB-UniRule"/>
</dbReference>
<comment type="cofactor">
    <cofactor evidence="12 13 14">
        <name>Zn(2+)</name>
        <dbReference type="ChEBI" id="CHEBI:29105"/>
    </cofactor>
    <text evidence="12 13 14">Binds 1 zinc ion per monomer.</text>
</comment>
<evidence type="ECO:0000313" key="17">
    <source>
        <dbReference type="EMBL" id="RID95011.1"/>
    </source>
</evidence>
<evidence type="ECO:0000256" key="3">
    <source>
        <dbReference type="ARBA" id="ARBA00022679"/>
    </source>
</evidence>
<keyword evidence="9" id="KW-0460">Magnesium</keyword>
<dbReference type="PANTHER" id="PTHR30313">
    <property type="entry name" value="DNA PRIMASE"/>
    <property type="match status" value="1"/>
</dbReference>
<evidence type="ECO:0000256" key="7">
    <source>
        <dbReference type="ARBA" id="ARBA00022771"/>
    </source>
</evidence>
<evidence type="ECO:0000313" key="16">
    <source>
        <dbReference type="EMBL" id="AOH39084.1"/>
    </source>
</evidence>
<dbReference type="RefSeq" id="WP_069176998.1">
    <property type="nucleotide sequence ID" value="NZ_CP017037.1"/>
</dbReference>
<protein>
    <recommendedName>
        <fullName evidence="12 13">DNA primase</fullName>
        <ecNumber evidence="12">2.7.7.101</ecNumber>
    </recommendedName>
</protein>
<evidence type="ECO:0000256" key="10">
    <source>
        <dbReference type="ARBA" id="ARBA00023125"/>
    </source>
</evidence>
<dbReference type="PANTHER" id="PTHR30313:SF2">
    <property type="entry name" value="DNA PRIMASE"/>
    <property type="match status" value="1"/>
</dbReference>
<dbReference type="PIRSF" id="PIRSF002811">
    <property type="entry name" value="DnaG"/>
    <property type="match status" value="1"/>
</dbReference>
<dbReference type="InterPro" id="IPR030846">
    <property type="entry name" value="DnaG_bac"/>
</dbReference>
<dbReference type="Gene3D" id="3.90.580.10">
    <property type="entry name" value="Zinc finger, CHC2-type domain"/>
    <property type="match status" value="1"/>
</dbReference>
<keyword evidence="4 12" id="KW-0548">Nucleotidyltransferase</keyword>
<dbReference type="GO" id="GO:0005737">
    <property type="term" value="C:cytoplasm"/>
    <property type="evidence" value="ECO:0007669"/>
    <property type="project" value="TreeGrafter"/>
</dbReference>
<dbReference type="InterPro" id="IPR002694">
    <property type="entry name" value="Znf_CHC2"/>
</dbReference>
<comment type="subunit">
    <text evidence="12">Monomer. Interacts with DnaB.</text>
</comment>
<dbReference type="InterPro" id="IPR006295">
    <property type="entry name" value="DNA_primase_DnaG"/>
</dbReference>
<dbReference type="GO" id="GO:0003899">
    <property type="term" value="F:DNA-directed RNA polymerase activity"/>
    <property type="evidence" value="ECO:0007669"/>
    <property type="project" value="UniProtKB-UniRule"/>
</dbReference>
<evidence type="ECO:0000256" key="2">
    <source>
        <dbReference type="ARBA" id="ARBA00022515"/>
    </source>
</evidence>
<evidence type="ECO:0000313" key="18">
    <source>
        <dbReference type="Proteomes" id="UP000094757"/>
    </source>
</evidence>
<dbReference type="SUPFAM" id="SSF56731">
    <property type="entry name" value="DNA primase core"/>
    <property type="match status" value="1"/>
</dbReference>
<dbReference type="FunFam" id="3.90.580.10:FF:000001">
    <property type="entry name" value="DNA primase"/>
    <property type="match status" value="1"/>
</dbReference>
<dbReference type="GO" id="GO:0000428">
    <property type="term" value="C:DNA-directed RNA polymerase complex"/>
    <property type="evidence" value="ECO:0007669"/>
    <property type="project" value="UniProtKB-KW"/>
</dbReference>
<dbReference type="PROSITE" id="PS50880">
    <property type="entry name" value="TOPRIM"/>
    <property type="match status" value="1"/>
</dbReference>
<evidence type="ECO:0000313" key="19">
    <source>
        <dbReference type="Proteomes" id="UP000266262"/>
    </source>
</evidence>
<keyword evidence="19" id="KW-1185">Reference proteome</keyword>
<sequence>MVKFQSDFLQKIRENTNITDIVGSYVSLKKKGKRYWGCCPFHNEKTPSFSVSPEDGLYYCFGCHEGGDTFSFLQKMENLTFIEAVERLAELAHIELPQAEMSVEEQRRHSQNQELYKVLDLAAVYFHNCLTKTKIGVVGKEYFQGRNLSDNVINQFKLGFAPASWHKLYHDFTTIKHIQDKVLVDSGLVGYKNGRHYDMFRNRCMFPILDVKGRVVAFGGRVLDDSKPKYLNSPETSIFNKRKLLFAFYQALPEIKKTRQAIMVEGYMDAISLHAHGIKNVVASLGTAFTIEQARLLKRYADEVVFSYDMDEAGQKATKQALEIANNVGLSIRVLKLSEGKDPDEFVNYYGKESYLEAVIEAKPAMDYLLSSLLKQYDRTSLEGQHLILAEMFSVLSARGDSFEFNLYIQKMAQALRVDEGLVRNEAKLYAEKNNPKIYISQQNQRTEIEIPLSKEEEKQKILEEEIIRYCLVSHRKPEGWETLSTYDFIDGFCKRMYQILSVLLQEDKAWTQENATPLMEQNEIKKLAPLIVKEGRLAIDAWEEYIRPLKIISLQKLYKVHTEKVAAFLEEGNREAAIKEQQTCIKINREIRSLKRKV</sequence>
<dbReference type="AlphaFoldDB" id="A0A1B3WDP4"/>
<dbReference type="Gene3D" id="3.40.1360.10">
    <property type="match status" value="1"/>
</dbReference>
<dbReference type="InterPro" id="IPR037068">
    <property type="entry name" value="DNA_primase_core_N_sf"/>
</dbReference>
<keyword evidence="11 12" id="KW-0804">Transcription</keyword>
<evidence type="ECO:0000256" key="5">
    <source>
        <dbReference type="ARBA" id="ARBA00022705"/>
    </source>
</evidence>
<keyword evidence="1 12" id="KW-0240">DNA-directed RNA polymerase</keyword>
<reference evidence="17 19" key="3">
    <citation type="submission" date="2018-08" db="EMBL/GenBank/DDBJ databases">
        <title>Draft genome sequence of Dialister pneumosintes KCOM 1685.</title>
        <authorList>
            <person name="Kook J.-K."/>
            <person name="Park S.-N."/>
            <person name="Lim Y.K."/>
        </authorList>
    </citation>
    <scope>NUCLEOTIDE SEQUENCE [LARGE SCALE GENOMIC DNA]</scope>
    <source>
        <strain evidence="17 19">KCOM 1685</strain>
    </source>
</reference>
<dbReference type="Pfam" id="PF10410">
    <property type="entry name" value="DnaB_bind"/>
    <property type="match status" value="1"/>
</dbReference>
<keyword evidence="2 12" id="KW-0639">Primosome</keyword>
<evidence type="ECO:0000256" key="14">
    <source>
        <dbReference type="PIRSR" id="PIRSR002811-1"/>
    </source>
</evidence>
<dbReference type="InterPro" id="IPR036977">
    <property type="entry name" value="DNA_primase_Znf_CHC2"/>
</dbReference>
<dbReference type="Gene3D" id="3.90.980.10">
    <property type="entry name" value="DNA primase, catalytic core, N-terminal domain"/>
    <property type="match status" value="1"/>
</dbReference>
<dbReference type="EC" id="2.7.7.101" evidence="12"/>
<dbReference type="InterPro" id="IPR006171">
    <property type="entry name" value="TOPRIM_dom"/>
</dbReference>
<dbReference type="OrthoDB" id="9803773at2"/>
<evidence type="ECO:0000256" key="9">
    <source>
        <dbReference type="ARBA" id="ARBA00022842"/>
    </source>
</evidence>
<proteinExistence type="inferred from homology"/>
<dbReference type="SUPFAM" id="SSF57783">
    <property type="entry name" value="Zinc beta-ribbon"/>
    <property type="match status" value="1"/>
</dbReference>
<comment type="similarity">
    <text evidence="12 13">Belongs to the DnaG primase family.</text>
</comment>
<dbReference type="Pfam" id="PF01807">
    <property type="entry name" value="Zn_ribbon_DnaG"/>
    <property type="match status" value="1"/>
</dbReference>
<feature type="domain" description="Toprim" evidence="15">
    <location>
        <begin position="259"/>
        <end position="340"/>
    </location>
</feature>
<dbReference type="KEGG" id="dpn:BCB69_03350"/>
<dbReference type="InterPro" id="IPR034151">
    <property type="entry name" value="TOPRIM_DnaG_bac"/>
</dbReference>
<keyword evidence="3 12" id="KW-0808">Transferase</keyword>
<keyword evidence="10 12" id="KW-0238">DNA-binding</keyword>
<keyword evidence="8 12" id="KW-0862">Zinc</keyword>
<dbReference type="InterPro" id="IPR019475">
    <property type="entry name" value="DNA_primase_DnaB-bd"/>
</dbReference>
<dbReference type="Proteomes" id="UP000266262">
    <property type="component" value="Unassembled WGS sequence"/>
</dbReference>